<evidence type="ECO:0000313" key="2">
    <source>
        <dbReference type="EMBL" id="SDM00996.1"/>
    </source>
</evidence>
<name>A0A1G9PQ99_9BURK</name>
<evidence type="ECO:0000313" key="3">
    <source>
        <dbReference type="Proteomes" id="UP000198552"/>
    </source>
</evidence>
<reference evidence="3" key="1">
    <citation type="submission" date="2016-10" db="EMBL/GenBank/DDBJ databases">
        <authorList>
            <person name="Varghese N."/>
            <person name="Submissions S."/>
        </authorList>
    </citation>
    <scope>NUCLEOTIDE SEQUENCE [LARGE SCALE GENOMIC DNA]</scope>
    <source>
        <strain evidence="3">EPL6</strain>
    </source>
</reference>
<dbReference type="EMBL" id="FNHP01000001">
    <property type="protein sequence ID" value="SDM00996.1"/>
    <property type="molecule type" value="Genomic_DNA"/>
</dbReference>
<evidence type="ECO:0008006" key="4">
    <source>
        <dbReference type="Google" id="ProtNLM"/>
    </source>
</evidence>
<proteinExistence type="predicted"/>
<dbReference type="STRING" id="1527607.SAMN05428957_101565"/>
<dbReference type="InterPro" id="IPR009061">
    <property type="entry name" value="DNA-bd_dom_put_sf"/>
</dbReference>
<keyword evidence="3" id="KW-1185">Reference proteome</keyword>
<gene>
    <name evidence="2" type="ORF">SAMN05428957_101565</name>
</gene>
<dbReference type="SUPFAM" id="SSF46955">
    <property type="entry name" value="Putative DNA-binding domain"/>
    <property type="match status" value="1"/>
</dbReference>
<evidence type="ECO:0000256" key="1">
    <source>
        <dbReference type="SAM" id="MobiDB-lite"/>
    </source>
</evidence>
<dbReference type="Proteomes" id="UP000198552">
    <property type="component" value="Unassembled WGS sequence"/>
</dbReference>
<dbReference type="AlphaFoldDB" id="A0A1G9PQ99"/>
<feature type="region of interest" description="Disordered" evidence="1">
    <location>
        <begin position="79"/>
        <end position="99"/>
    </location>
</feature>
<protein>
    <recommendedName>
        <fullName evidence="4">Helix-turn-helix domain-containing protein</fullName>
    </recommendedName>
</protein>
<organism evidence="2 3">
    <name type="scientific">Oryzisolibacter propanilivorax</name>
    <dbReference type="NCBI Taxonomy" id="1527607"/>
    <lineage>
        <taxon>Bacteria</taxon>
        <taxon>Pseudomonadati</taxon>
        <taxon>Pseudomonadota</taxon>
        <taxon>Betaproteobacteria</taxon>
        <taxon>Burkholderiales</taxon>
        <taxon>Comamonadaceae</taxon>
        <taxon>Oryzisolibacter</taxon>
    </lineage>
</organism>
<accession>A0A1G9PQ99</accession>
<sequence length="220" mass="25565">MGASVLEMKMHYPVMTERQLAFRWKISLKTLRRWRLDGEGPVWHKLFQHVRYHEADVLEFERQSAQHWTSILGDGERLPRAVTYPPKTEGDPQPSDGAEPELQYISAQEIIKATSLPAHLFTDRIERERKRIPHLLLVRNLRFSMDAILQWELANSVRGGVPEAVVQIVEPEPEPDASGRVPRWHELVREQDGERCDSVRWPEQMSPLLAQSPPFRPFVP</sequence>